<accession>A0A5R8LWV3</accession>
<protein>
    <recommendedName>
        <fullName evidence="3">Bacteriocin immunity protein</fullName>
    </recommendedName>
</protein>
<organism evidence="1 2">
    <name type="scientific">Lacticaseibacillus zeae</name>
    <name type="common">Lactobacillus zeae</name>
    <dbReference type="NCBI Taxonomy" id="57037"/>
    <lineage>
        <taxon>Bacteria</taxon>
        <taxon>Bacillati</taxon>
        <taxon>Bacillota</taxon>
        <taxon>Bacilli</taxon>
        <taxon>Lactobacillales</taxon>
        <taxon>Lactobacillaceae</taxon>
        <taxon>Lacticaseibacillus</taxon>
    </lineage>
</organism>
<gene>
    <name evidence="1" type="ORF">FEI15_00795</name>
</gene>
<dbReference type="RefSeq" id="WP_138130098.1">
    <property type="nucleotide sequence ID" value="NZ_VBWO01000001.1"/>
</dbReference>
<comment type="caution">
    <text evidence="1">The sequence shown here is derived from an EMBL/GenBank/DDBJ whole genome shotgun (WGS) entry which is preliminary data.</text>
</comment>
<proteinExistence type="predicted"/>
<evidence type="ECO:0008006" key="3">
    <source>
        <dbReference type="Google" id="ProtNLM"/>
    </source>
</evidence>
<sequence length="94" mass="10951">MLSKDKVISAIEKLSIELNRYHKNSEIARFVSQELETLKKSNGIAFPNKLQYFFNNAPVIKLSDSISFNEAEKEVWNCVFEYKQLGNYNWIASE</sequence>
<evidence type="ECO:0000313" key="1">
    <source>
        <dbReference type="EMBL" id="TLF41778.1"/>
    </source>
</evidence>
<evidence type="ECO:0000313" key="2">
    <source>
        <dbReference type="Proteomes" id="UP000309885"/>
    </source>
</evidence>
<dbReference type="AlphaFoldDB" id="A0A5R8LWV3"/>
<reference evidence="1 2" key="1">
    <citation type="submission" date="2019-05" db="EMBL/GenBank/DDBJ databases">
        <title>Genome-based reclassification of Lactobacillus casei as Lactobacillus casei subsp. casei. subsp.nov., description of Lactobacillus casei subsp. zeae subsp. nov., and emended description of Lactobacillus casei.</title>
        <authorList>
            <person name="Huang C.-H."/>
        </authorList>
    </citation>
    <scope>NUCLEOTIDE SEQUENCE [LARGE SCALE GENOMIC DNA]</scope>
    <source>
        <strain evidence="1 2">CRBIP24.44</strain>
    </source>
</reference>
<dbReference type="Proteomes" id="UP000309885">
    <property type="component" value="Unassembled WGS sequence"/>
</dbReference>
<name>A0A5R8LWV3_LACZE</name>
<dbReference type="EMBL" id="VBWO01000001">
    <property type="protein sequence ID" value="TLF41778.1"/>
    <property type="molecule type" value="Genomic_DNA"/>
</dbReference>